<name>A0A401P5U0_SCYTO</name>
<feature type="domain" description="N-terminal Ras-GEF" evidence="5">
    <location>
        <begin position="211"/>
        <end position="349"/>
    </location>
</feature>
<dbReference type="GO" id="GO:0007265">
    <property type="term" value="P:Ras protein signal transduction"/>
    <property type="evidence" value="ECO:0007669"/>
    <property type="project" value="TreeGrafter"/>
</dbReference>
<dbReference type="Pfam" id="PF00618">
    <property type="entry name" value="RasGEF_N"/>
    <property type="match status" value="1"/>
</dbReference>
<dbReference type="SMART" id="SM00147">
    <property type="entry name" value="RasGEF"/>
    <property type="match status" value="1"/>
</dbReference>
<proteinExistence type="predicted"/>
<dbReference type="OMA" id="ILMCERL"/>
<feature type="domain" description="Ras-GEF" evidence="4">
    <location>
        <begin position="481"/>
        <end position="717"/>
    </location>
</feature>
<keyword evidence="1 2" id="KW-0344">Guanine-nucleotide releasing factor</keyword>
<dbReference type="FunFam" id="1.10.840.10:FF:000002">
    <property type="entry name" value="Rap guanine nucleotide exchange factor 4"/>
    <property type="match status" value="1"/>
</dbReference>
<dbReference type="GO" id="GO:0005886">
    <property type="term" value="C:plasma membrane"/>
    <property type="evidence" value="ECO:0007669"/>
    <property type="project" value="TreeGrafter"/>
</dbReference>
<dbReference type="STRING" id="75743.A0A401P5U0"/>
<dbReference type="PANTHER" id="PTHR23113">
    <property type="entry name" value="GUANINE NUCLEOTIDE EXCHANGE FACTOR"/>
    <property type="match status" value="1"/>
</dbReference>
<dbReference type="InterPro" id="IPR029071">
    <property type="entry name" value="Ubiquitin-like_domsf"/>
</dbReference>
<sequence>MESMRWRRARGLPGAVVRRRRRAAGKAGAGTTAPSGPRERLPVTCLGSAEDGYFLPCSCLCPKIIYRPINVHQIQYLSNYISVGRGILKGISLQTAMEIPVLLQTVNGSELPSSRMKQIEKFLKKQTSTLTRSRVDKDGFFPATLKRRPSTSKILPFLRDTVSGSDSPSPKDEFSPDIACLESKWTDTEDDLTSPSLSSGEISPNGSTLGSKLWHLSDTPENIVEHVLEGVLESTKNSADTETLLDDFLLTHSVFMPTDRLLQVLHKQYCTGASERAGNWSEAYPQLRKQTVLRVTVEWAEKCKDLLLEDEVAVRLLKDLNANARKDLHLYPNLKEALTRLQRMVKPLFRHFSRTDICLQQREPLRGTDEIFCRVYSSDHSYVTIKSRLSASVQEIVLSVAEKLQHSEEESKEPVDKNLLLVAIRSSGEKTMFRLDEDSVFTTLGVNTHLFACTKESVESLVPPPAIERLIHEGPEINEMNMVEMANQITMFDWELFNCVHELELIHYVFRNESIRRRTANLELVLQRCSEVQHWVATEILMCERLGKRVQLLKTFINIAALCREKQNLFSFFAIIMGLCNAAVSRLCLTWEKLPAKCKKLFQKFESLTDPSRNHKSYRDAIARMNPPLIPFVPLLLKDMTFIHEGNKTILNQLVNFEKMHMVANAVRTMRRYRSTPLKPASESAANHIEIKAYVRQLHVIDNQQLLYDLSYRLEPKDP</sequence>
<evidence type="ECO:0008006" key="8">
    <source>
        <dbReference type="Google" id="ProtNLM"/>
    </source>
</evidence>
<dbReference type="PROSITE" id="PS50212">
    <property type="entry name" value="RASGEF_NTER"/>
    <property type="match status" value="1"/>
</dbReference>
<evidence type="ECO:0000259" key="4">
    <source>
        <dbReference type="PROSITE" id="PS50009"/>
    </source>
</evidence>
<dbReference type="Pfam" id="PF00617">
    <property type="entry name" value="RasGEF"/>
    <property type="match status" value="1"/>
</dbReference>
<dbReference type="PROSITE" id="PS00720">
    <property type="entry name" value="RASGEF"/>
    <property type="match status" value="1"/>
</dbReference>
<dbReference type="InterPro" id="IPR019804">
    <property type="entry name" value="Ras_G-nucl-exch_fac_CS"/>
</dbReference>
<accession>A0A401P5U0</accession>
<evidence type="ECO:0000313" key="7">
    <source>
        <dbReference type="Proteomes" id="UP000288216"/>
    </source>
</evidence>
<protein>
    <recommendedName>
        <fullName evidence="8">Ras-GEF domain-containing protein</fullName>
    </recommendedName>
</protein>
<reference evidence="6 7" key="1">
    <citation type="journal article" date="2018" name="Nat. Ecol. Evol.">
        <title>Shark genomes provide insights into elasmobranch evolution and the origin of vertebrates.</title>
        <authorList>
            <person name="Hara Y"/>
            <person name="Yamaguchi K"/>
            <person name="Onimaru K"/>
            <person name="Kadota M"/>
            <person name="Koyanagi M"/>
            <person name="Keeley SD"/>
            <person name="Tatsumi K"/>
            <person name="Tanaka K"/>
            <person name="Motone F"/>
            <person name="Kageyama Y"/>
            <person name="Nozu R"/>
            <person name="Adachi N"/>
            <person name="Nishimura O"/>
            <person name="Nakagawa R"/>
            <person name="Tanegashima C"/>
            <person name="Kiyatake I"/>
            <person name="Matsumoto R"/>
            <person name="Murakumo K"/>
            <person name="Nishida K"/>
            <person name="Terakita A"/>
            <person name="Kuratani S"/>
            <person name="Sato K"/>
            <person name="Hyodo S Kuraku.S."/>
        </authorList>
    </citation>
    <scope>NUCLEOTIDE SEQUENCE [LARGE SCALE GENOMIC DNA]</scope>
</reference>
<dbReference type="Proteomes" id="UP000288216">
    <property type="component" value="Unassembled WGS sequence"/>
</dbReference>
<dbReference type="Gene3D" id="3.10.20.90">
    <property type="entry name" value="Phosphatidylinositol 3-kinase Catalytic Subunit, Chain A, domain 1"/>
    <property type="match status" value="1"/>
</dbReference>
<evidence type="ECO:0000256" key="1">
    <source>
        <dbReference type="ARBA" id="ARBA00022658"/>
    </source>
</evidence>
<dbReference type="InterPro" id="IPR008937">
    <property type="entry name" value="Ras-like_GEF"/>
</dbReference>
<dbReference type="Gene3D" id="1.10.840.10">
    <property type="entry name" value="Ras guanine-nucleotide exchange factors catalytic domain"/>
    <property type="match status" value="1"/>
</dbReference>
<evidence type="ECO:0000256" key="2">
    <source>
        <dbReference type="PROSITE-ProRule" id="PRU00168"/>
    </source>
</evidence>
<dbReference type="PROSITE" id="PS50009">
    <property type="entry name" value="RASGEF_CAT"/>
    <property type="match status" value="1"/>
</dbReference>
<dbReference type="InterPro" id="IPR023578">
    <property type="entry name" value="Ras_GEF_dom_sf"/>
</dbReference>
<dbReference type="SUPFAM" id="SSF48366">
    <property type="entry name" value="Ras GEF"/>
    <property type="match status" value="1"/>
</dbReference>
<dbReference type="InterPro" id="IPR036964">
    <property type="entry name" value="RASGEF_cat_dom_sf"/>
</dbReference>
<evidence type="ECO:0000313" key="6">
    <source>
        <dbReference type="EMBL" id="GCB68521.1"/>
    </source>
</evidence>
<comment type="caution">
    <text evidence="6">The sequence shown here is derived from an EMBL/GenBank/DDBJ whole genome shotgun (WGS) entry which is preliminary data.</text>
</comment>
<dbReference type="InterPro" id="IPR000651">
    <property type="entry name" value="Ras-like_Gua-exchang_fac_N"/>
</dbReference>
<dbReference type="Gene3D" id="1.20.870.10">
    <property type="entry name" value="Son of sevenless (SoS) protein Chain: S domain 1"/>
    <property type="match status" value="1"/>
</dbReference>
<dbReference type="OrthoDB" id="21144at2759"/>
<dbReference type="InterPro" id="IPR001895">
    <property type="entry name" value="RASGEF_cat_dom"/>
</dbReference>
<dbReference type="PANTHER" id="PTHR23113:SF230">
    <property type="entry name" value="RAP GUANINE NUCLEOTIDE EXCHANGE FACTOR-LIKE 1"/>
    <property type="match status" value="1"/>
</dbReference>
<organism evidence="6 7">
    <name type="scientific">Scyliorhinus torazame</name>
    <name type="common">Cloudy catshark</name>
    <name type="synonym">Catulus torazame</name>
    <dbReference type="NCBI Taxonomy" id="75743"/>
    <lineage>
        <taxon>Eukaryota</taxon>
        <taxon>Metazoa</taxon>
        <taxon>Chordata</taxon>
        <taxon>Craniata</taxon>
        <taxon>Vertebrata</taxon>
        <taxon>Chondrichthyes</taxon>
        <taxon>Elasmobranchii</taxon>
        <taxon>Galeomorphii</taxon>
        <taxon>Galeoidea</taxon>
        <taxon>Carcharhiniformes</taxon>
        <taxon>Scyliorhinidae</taxon>
        <taxon>Scyliorhinus</taxon>
    </lineage>
</organism>
<gene>
    <name evidence="6" type="ORF">scyTo_0010409</name>
</gene>
<evidence type="ECO:0000256" key="3">
    <source>
        <dbReference type="SAM" id="MobiDB-lite"/>
    </source>
</evidence>
<dbReference type="GO" id="GO:0005085">
    <property type="term" value="F:guanyl-nucleotide exchange factor activity"/>
    <property type="evidence" value="ECO:0007669"/>
    <property type="project" value="UniProtKB-KW"/>
</dbReference>
<feature type="compositionally biased region" description="Low complexity" evidence="3">
    <location>
        <begin position="25"/>
        <end position="36"/>
    </location>
</feature>
<evidence type="ECO:0000259" key="5">
    <source>
        <dbReference type="PROSITE" id="PS50212"/>
    </source>
</evidence>
<dbReference type="EMBL" id="BFAA01004482">
    <property type="protein sequence ID" value="GCB68521.1"/>
    <property type="molecule type" value="Genomic_DNA"/>
</dbReference>
<feature type="region of interest" description="Disordered" evidence="3">
    <location>
        <begin position="19"/>
        <end position="38"/>
    </location>
</feature>
<dbReference type="AlphaFoldDB" id="A0A401P5U0"/>
<keyword evidence="7" id="KW-1185">Reference proteome</keyword>
<dbReference type="CDD" id="cd00155">
    <property type="entry name" value="RasGEF"/>
    <property type="match status" value="1"/>
</dbReference>
<dbReference type="SUPFAM" id="SSF54236">
    <property type="entry name" value="Ubiquitin-like"/>
    <property type="match status" value="1"/>
</dbReference>